<keyword evidence="2" id="KW-1185">Reference proteome</keyword>
<reference evidence="1 2" key="1">
    <citation type="submission" date="2015-05" db="EMBL/GenBank/DDBJ databases">
        <title>Genome sequence of Mycobacterium heraklionense Davo strain.</title>
        <authorList>
            <person name="Greninger A.L."/>
            <person name="Cunningham G."/>
            <person name="Miller S."/>
        </authorList>
    </citation>
    <scope>NUCLEOTIDE SEQUENCE [LARGE SCALE GENOMIC DNA]</scope>
    <source>
        <strain evidence="1 2">Davo</strain>
    </source>
</reference>
<dbReference type="Proteomes" id="UP000036464">
    <property type="component" value="Unassembled WGS sequence"/>
</dbReference>
<protein>
    <submittedName>
        <fullName evidence="1">Uncharacterized protein</fullName>
    </submittedName>
</protein>
<evidence type="ECO:0000313" key="2">
    <source>
        <dbReference type="Proteomes" id="UP000036464"/>
    </source>
</evidence>
<feature type="non-terminal residue" evidence="1">
    <location>
        <position position="1"/>
    </location>
</feature>
<comment type="caution">
    <text evidence="1">The sequence shown here is derived from an EMBL/GenBank/DDBJ whole genome shotgun (WGS) entry which is preliminary data.</text>
</comment>
<proteinExistence type="predicted"/>
<accession>A0ABR5F9V9</accession>
<name>A0ABR5F9V9_9MYCO</name>
<dbReference type="EMBL" id="LDPO01000030">
    <property type="protein sequence ID" value="KLO25688.1"/>
    <property type="molecule type" value="Genomic_DNA"/>
</dbReference>
<sequence>QSTTLNHDVLLAVLGHQARQRQQEDVFYIQTFNDTRHSSLTTHARARWARSRGMGTFARGE</sequence>
<gene>
    <name evidence="1" type="ORF">ABW16_22030</name>
</gene>
<evidence type="ECO:0000313" key="1">
    <source>
        <dbReference type="EMBL" id="KLO25688.1"/>
    </source>
</evidence>
<organism evidence="1 2">
    <name type="scientific">Mycolicibacter heraklionensis</name>
    <dbReference type="NCBI Taxonomy" id="512402"/>
    <lineage>
        <taxon>Bacteria</taxon>
        <taxon>Bacillati</taxon>
        <taxon>Actinomycetota</taxon>
        <taxon>Actinomycetes</taxon>
        <taxon>Mycobacteriales</taxon>
        <taxon>Mycobacteriaceae</taxon>
        <taxon>Mycolicibacter</taxon>
    </lineage>
</organism>